<dbReference type="Proteomes" id="UP000004318">
    <property type="component" value="Unassembled WGS sequence"/>
</dbReference>
<evidence type="ECO:0000313" key="5">
    <source>
        <dbReference type="Proteomes" id="UP000004318"/>
    </source>
</evidence>
<dbReference type="EMBL" id="AAMO01000003">
    <property type="protein sequence ID" value="EAQ04022.1"/>
    <property type="molecule type" value="Genomic_DNA"/>
</dbReference>
<comment type="similarity">
    <text evidence="1">Belongs to the ComF/GntX family.</text>
</comment>
<evidence type="ECO:0000259" key="3">
    <source>
        <dbReference type="Pfam" id="PF18912"/>
    </source>
</evidence>
<dbReference type="PANTHER" id="PTHR47505:SF1">
    <property type="entry name" value="DNA UTILIZATION PROTEIN YHGH"/>
    <property type="match status" value="1"/>
</dbReference>
<dbReference type="InterPro" id="IPR051910">
    <property type="entry name" value="ComF/GntX_DNA_util-trans"/>
</dbReference>
<keyword evidence="5" id="KW-1185">Reference proteome</keyword>
<dbReference type="PANTHER" id="PTHR47505">
    <property type="entry name" value="DNA UTILIZATION PROTEIN YHGH"/>
    <property type="match status" value="1"/>
</dbReference>
<dbReference type="STRING" id="252305.OB2597_12281"/>
<organism evidence="4 5">
    <name type="scientific">Pseudooceanicola batsensis (strain ATCC BAA-863 / DSM 15984 / KCTC 12145 / HTCC2597)</name>
    <name type="common">Oceanicola batsensis</name>
    <dbReference type="NCBI Taxonomy" id="252305"/>
    <lineage>
        <taxon>Bacteria</taxon>
        <taxon>Pseudomonadati</taxon>
        <taxon>Pseudomonadota</taxon>
        <taxon>Alphaproteobacteria</taxon>
        <taxon>Rhodobacterales</taxon>
        <taxon>Paracoccaceae</taxon>
        <taxon>Pseudooceanicola</taxon>
    </lineage>
</organism>
<evidence type="ECO:0000256" key="1">
    <source>
        <dbReference type="ARBA" id="ARBA00008007"/>
    </source>
</evidence>
<evidence type="ECO:0000259" key="2">
    <source>
        <dbReference type="Pfam" id="PF00156"/>
    </source>
</evidence>
<feature type="domain" description="Double zinc ribbon" evidence="3">
    <location>
        <begin position="10"/>
        <end position="70"/>
    </location>
</feature>
<dbReference type="InterPro" id="IPR044005">
    <property type="entry name" value="DZR_2"/>
</dbReference>
<evidence type="ECO:0000313" key="4">
    <source>
        <dbReference type="EMBL" id="EAQ04022.1"/>
    </source>
</evidence>
<accession>A3TWM6</accession>
<sequence length="244" mass="25815">MRLASVLQTALRLVYPPTCLTCDALVEADHGLCGTCWGATPFIGASVCGLCGAPLPGDHVAAGDLCDDCLTTERPWDAGRAALVYRDNARRLVLGLKHGDRMDIARPASLWMAGAAGDMLHPGMLVAPIPLHWRRRIRRRYNQSVLLGRGVAGRTGLPFCPDLLQRNRPTPVLDGKSPDERFRALHDAVTVNPRRAGRVAGGSVLLIDDVMTSGATLTAATGALKRAGAASVSVLTLARAVKGA</sequence>
<dbReference type="InterPro" id="IPR000836">
    <property type="entry name" value="PRTase_dom"/>
</dbReference>
<reference evidence="4 5" key="1">
    <citation type="journal article" date="2010" name="J. Bacteriol.">
        <title>Genome sequences of Oceanicola granulosus HTCC2516(T) and Oceanicola batsensis HTCC2597(TDelta).</title>
        <authorList>
            <person name="Thrash J.C."/>
            <person name="Cho J.C."/>
            <person name="Vergin K.L."/>
            <person name="Giovannoni S.J."/>
        </authorList>
    </citation>
    <scope>NUCLEOTIDE SEQUENCE [LARGE SCALE GENOMIC DNA]</scope>
    <source>
        <strain evidence="5">ATCC BAA-863 / DSM 15984 / KCTC 12145 / HTCC2597</strain>
    </source>
</reference>
<dbReference type="RefSeq" id="WP_009806675.1">
    <property type="nucleotide sequence ID" value="NZ_CH724131.1"/>
</dbReference>
<dbReference type="SUPFAM" id="SSF53271">
    <property type="entry name" value="PRTase-like"/>
    <property type="match status" value="1"/>
</dbReference>
<comment type="caution">
    <text evidence="4">The sequence shown here is derived from an EMBL/GenBank/DDBJ whole genome shotgun (WGS) entry which is preliminary data.</text>
</comment>
<protein>
    <submittedName>
        <fullName evidence="4">Competence protein F, putative</fullName>
    </submittedName>
</protein>
<dbReference type="OrthoDB" id="9779910at2"/>
<dbReference type="Pfam" id="PF00156">
    <property type="entry name" value="Pribosyltran"/>
    <property type="match status" value="1"/>
</dbReference>
<dbReference type="InterPro" id="IPR029057">
    <property type="entry name" value="PRTase-like"/>
</dbReference>
<gene>
    <name evidence="4" type="ORF">OB2597_12281</name>
</gene>
<name>A3TWM6_PSEBH</name>
<dbReference type="HOGENOM" id="CLU_054549_0_0_5"/>
<proteinExistence type="inferred from homology"/>
<dbReference type="Pfam" id="PF18912">
    <property type="entry name" value="DZR_2"/>
    <property type="match status" value="1"/>
</dbReference>
<dbReference type="Gene3D" id="3.40.50.2020">
    <property type="match status" value="1"/>
</dbReference>
<dbReference type="eggNOG" id="COG1040">
    <property type="taxonomic scope" value="Bacteria"/>
</dbReference>
<feature type="domain" description="Phosphoribosyltransferase" evidence="2">
    <location>
        <begin position="186"/>
        <end position="239"/>
    </location>
</feature>
<dbReference type="CDD" id="cd06223">
    <property type="entry name" value="PRTases_typeI"/>
    <property type="match status" value="1"/>
</dbReference>
<dbReference type="AlphaFoldDB" id="A3TWM6"/>